<name>A0A645HH62_9ZZZZ</name>
<evidence type="ECO:0000313" key="1">
    <source>
        <dbReference type="EMBL" id="MPN38297.1"/>
    </source>
</evidence>
<dbReference type="EMBL" id="VSSQ01093442">
    <property type="protein sequence ID" value="MPN38297.1"/>
    <property type="molecule type" value="Genomic_DNA"/>
</dbReference>
<dbReference type="AlphaFoldDB" id="A0A645HH62"/>
<protein>
    <submittedName>
        <fullName evidence="1">Uncharacterized protein</fullName>
    </submittedName>
</protein>
<accession>A0A645HH62</accession>
<comment type="caution">
    <text evidence="1">The sequence shown here is derived from an EMBL/GenBank/DDBJ whole genome shotgun (WGS) entry which is preliminary data.</text>
</comment>
<gene>
    <name evidence="1" type="ORF">SDC9_185821</name>
</gene>
<sequence>MQDDFTFSESEFHKIDIFRPVGQRHITQRLRSSGIGIHKRVLSKKGRIGIFLSGPYFPRKPEFHRRPVKRIEFIRG</sequence>
<organism evidence="1">
    <name type="scientific">bioreactor metagenome</name>
    <dbReference type="NCBI Taxonomy" id="1076179"/>
    <lineage>
        <taxon>unclassified sequences</taxon>
        <taxon>metagenomes</taxon>
        <taxon>ecological metagenomes</taxon>
    </lineage>
</organism>
<reference evidence="1" key="1">
    <citation type="submission" date="2019-08" db="EMBL/GenBank/DDBJ databases">
        <authorList>
            <person name="Kucharzyk K."/>
            <person name="Murdoch R.W."/>
            <person name="Higgins S."/>
            <person name="Loffler F."/>
        </authorList>
    </citation>
    <scope>NUCLEOTIDE SEQUENCE</scope>
</reference>
<proteinExistence type="predicted"/>